<dbReference type="PANTHER" id="PTHR43586">
    <property type="entry name" value="CYSTEINE DESULFURASE"/>
    <property type="match status" value="1"/>
</dbReference>
<dbReference type="Gene3D" id="3.90.1150.10">
    <property type="entry name" value="Aspartate Aminotransferase, domain 1"/>
    <property type="match status" value="1"/>
</dbReference>
<dbReference type="InterPro" id="IPR015424">
    <property type="entry name" value="PyrdxlP-dep_Trfase"/>
</dbReference>
<dbReference type="GO" id="GO:0031071">
    <property type="term" value="F:cysteine desulfurase activity"/>
    <property type="evidence" value="ECO:0007669"/>
    <property type="project" value="UniProtKB-EC"/>
</dbReference>
<dbReference type="SUPFAM" id="SSF53383">
    <property type="entry name" value="PLP-dependent transferases"/>
    <property type="match status" value="1"/>
</dbReference>
<comment type="similarity">
    <text evidence="2">Belongs to the class-V pyridoxal-phosphate-dependent aminotransferase family. Csd subfamily.</text>
</comment>
<reference evidence="7 8" key="1">
    <citation type="submission" date="2016-10" db="EMBL/GenBank/DDBJ databases">
        <authorList>
            <person name="de Groot N.N."/>
        </authorList>
    </citation>
    <scope>NUCLEOTIDE SEQUENCE [LARGE SCALE GENOMIC DNA]</scope>
    <source>
        <strain evidence="7 8">DSM 44892</strain>
    </source>
</reference>
<accession>A0A1G8S130</accession>
<comment type="catalytic activity">
    <reaction evidence="4">
        <text>(sulfur carrier)-H + L-cysteine = (sulfur carrier)-SH + L-alanine</text>
        <dbReference type="Rhea" id="RHEA:43892"/>
        <dbReference type="Rhea" id="RHEA-COMP:14737"/>
        <dbReference type="Rhea" id="RHEA-COMP:14739"/>
        <dbReference type="ChEBI" id="CHEBI:29917"/>
        <dbReference type="ChEBI" id="CHEBI:35235"/>
        <dbReference type="ChEBI" id="CHEBI:57972"/>
        <dbReference type="ChEBI" id="CHEBI:64428"/>
        <dbReference type="EC" id="2.8.1.7"/>
    </reaction>
</comment>
<dbReference type="PANTHER" id="PTHR43586:SF8">
    <property type="entry name" value="CYSTEINE DESULFURASE 1, CHLOROPLASTIC"/>
    <property type="match status" value="1"/>
</dbReference>
<dbReference type="OrthoDB" id="9804366at2"/>
<evidence type="ECO:0000256" key="5">
    <source>
        <dbReference type="RuleBase" id="RU004504"/>
    </source>
</evidence>
<feature type="domain" description="Aminotransferase class V" evidence="6">
    <location>
        <begin position="35"/>
        <end position="397"/>
    </location>
</feature>
<comment type="cofactor">
    <cofactor evidence="1 5">
        <name>pyridoxal 5'-phosphate</name>
        <dbReference type="ChEBI" id="CHEBI:597326"/>
    </cofactor>
</comment>
<dbReference type="InterPro" id="IPR015422">
    <property type="entry name" value="PyrdxlP-dep_Trfase_small"/>
</dbReference>
<dbReference type="InterPro" id="IPR015421">
    <property type="entry name" value="PyrdxlP-dep_Trfase_major"/>
</dbReference>
<organism evidence="7 8">
    <name type="scientific">Rhodococcus triatomae</name>
    <dbReference type="NCBI Taxonomy" id="300028"/>
    <lineage>
        <taxon>Bacteria</taxon>
        <taxon>Bacillati</taxon>
        <taxon>Actinomycetota</taxon>
        <taxon>Actinomycetes</taxon>
        <taxon>Mycobacteriales</taxon>
        <taxon>Nocardiaceae</taxon>
        <taxon>Rhodococcus</taxon>
    </lineage>
</organism>
<evidence type="ECO:0000256" key="4">
    <source>
        <dbReference type="ARBA" id="ARBA00050776"/>
    </source>
</evidence>
<evidence type="ECO:0000256" key="1">
    <source>
        <dbReference type="ARBA" id="ARBA00001933"/>
    </source>
</evidence>
<proteinExistence type="inferred from homology"/>
<dbReference type="Proteomes" id="UP000183263">
    <property type="component" value="Unassembled WGS sequence"/>
</dbReference>
<dbReference type="EMBL" id="FNDN01000019">
    <property type="protein sequence ID" value="SDJ22938.1"/>
    <property type="molecule type" value="Genomic_DNA"/>
</dbReference>
<evidence type="ECO:0000313" key="8">
    <source>
        <dbReference type="Proteomes" id="UP000183263"/>
    </source>
</evidence>
<evidence type="ECO:0000256" key="2">
    <source>
        <dbReference type="ARBA" id="ARBA00010447"/>
    </source>
</evidence>
<dbReference type="Gene3D" id="3.40.640.10">
    <property type="entry name" value="Type I PLP-dependent aspartate aminotransferase-like (Major domain)"/>
    <property type="match status" value="1"/>
</dbReference>
<evidence type="ECO:0000256" key="3">
    <source>
        <dbReference type="ARBA" id="ARBA00022898"/>
    </source>
</evidence>
<evidence type="ECO:0000259" key="6">
    <source>
        <dbReference type="Pfam" id="PF00266"/>
    </source>
</evidence>
<name>A0A1G8S130_9NOCA</name>
<dbReference type="PROSITE" id="PS00595">
    <property type="entry name" value="AA_TRANSFER_CLASS_5"/>
    <property type="match status" value="1"/>
</dbReference>
<sequence>MTAVLDRCTTDIAPLAEVSGTCVPLPSGAQCRYANFDYAASAPVLAQVGARIGELVPTYASVHRGAGYASQVSTDAYEQARVAVAEFVGARTGGGPGDDVVVFTRNTTDSLNLLAACVPGDVVVLDVEHHANLLPWKNSRVVVASDTIEETIRSLVGELCSRPAALLAVTGASNVTGEILPVARLAEIAHACGARILVDAAQLAPHRRIDLAASGIDYLAFSGHKLYAPFGAGVLVGRRDWLDAAAPYLAGGGAVRDVTLDHTEWAASPARHEAGTPNLFGAAGLAAACEALTDIGFDEITRHEAALTAQLTEGLRCIDGVRLLRLWSDAEDSVGIVTFTVDGVAPREVAAYLADHGIGVRDGRFCAHPVLNRLGLPGGAVRASLGLGTGSEDVRRLVDALAELATRGGAHDGAERVTGGTPTGGETR</sequence>
<protein>
    <submittedName>
        <fullName evidence="7">Selenocysteine lyase/Cysteine desulfurase</fullName>
    </submittedName>
</protein>
<dbReference type="RefSeq" id="WP_072740047.1">
    <property type="nucleotide sequence ID" value="NZ_CP048813.1"/>
</dbReference>
<dbReference type="InterPro" id="IPR020578">
    <property type="entry name" value="Aminotrans_V_PyrdxlP_BS"/>
</dbReference>
<keyword evidence="8" id="KW-1185">Reference proteome</keyword>
<gene>
    <name evidence="7" type="ORF">SAMN05444695_11958</name>
</gene>
<keyword evidence="7" id="KW-0456">Lyase</keyword>
<dbReference type="GO" id="GO:0016829">
    <property type="term" value="F:lyase activity"/>
    <property type="evidence" value="ECO:0007669"/>
    <property type="project" value="UniProtKB-KW"/>
</dbReference>
<dbReference type="InterPro" id="IPR000192">
    <property type="entry name" value="Aminotrans_V_dom"/>
</dbReference>
<keyword evidence="3" id="KW-0663">Pyridoxal phosphate</keyword>
<evidence type="ECO:0000313" key="7">
    <source>
        <dbReference type="EMBL" id="SDJ22938.1"/>
    </source>
</evidence>
<dbReference type="AlphaFoldDB" id="A0A1G8S130"/>
<dbReference type="Pfam" id="PF00266">
    <property type="entry name" value="Aminotran_5"/>
    <property type="match status" value="1"/>
</dbReference>